<proteinExistence type="predicted"/>
<protein>
    <recommendedName>
        <fullName evidence="1">Reverse transcriptase domain-containing protein</fullName>
    </recommendedName>
</protein>
<organism evidence="2 3">
    <name type="scientific">Sesamum angolense</name>
    <dbReference type="NCBI Taxonomy" id="2727404"/>
    <lineage>
        <taxon>Eukaryota</taxon>
        <taxon>Viridiplantae</taxon>
        <taxon>Streptophyta</taxon>
        <taxon>Embryophyta</taxon>
        <taxon>Tracheophyta</taxon>
        <taxon>Spermatophyta</taxon>
        <taxon>Magnoliopsida</taxon>
        <taxon>eudicotyledons</taxon>
        <taxon>Gunneridae</taxon>
        <taxon>Pentapetalae</taxon>
        <taxon>asterids</taxon>
        <taxon>lamiids</taxon>
        <taxon>Lamiales</taxon>
        <taxon>Pedaliaceae</taxon>
        <taxon>Sesamum</taxon>
    </lineage>
</organism>
<sequence>MSSDFTPSVQNIWRHRIEGTAMYAVTRKLRALKPVFRSLRRKKGDLSLNVKLAAEFLGKSYKAGAKHAATTGENSMAKGWRSVLPDLLPKGGHATSGQAGVPDTNEAGRILTEQDEVVDEFVSFYQRLLGGERRREFLDLRYLRPWARHVVTPDECMELVQLVTREEIKDAFFDIAEDKAPGPDGFSSGFYKAAWPIIGEERLRSVLDKMISPSQNAFVPGRSIGDNILLAQEIFSGYNRQGLPMRCALKVDLRKAYDTVEWDFLSAVLHLFGFPDIFIGWIEECVTTPMFSVCINGNPTGSSKVPGGCDRGSDVPVPVCSDYGADVASVRIFRHGLDEFAKLSGLHANPQKSQLILSRSAQPMREHLLAALQFQEGRLPSGWDSIQLSFAGRLQLIKSVLMSLNVYWAMAFILPKGVIRAVEKRMRHFLWKGNSAVGYPKVAWSDVCRPMEEGGLGIRDILSKPMMPSLECDPKQPVFQLGAMDCSSLRHKSVWTVDAKGGSWGWRKLLRLRSALLPTLN</sequence>
<dbReference type="InterPro" id="IPR000477">
    <property type="entry name" value="RT_dom"/>
</dbReference>
<dbReference type="PANTHER" id="PTHR33116:SF78">
    <property type="entry name" value="OS12G0587133 PROTEIN"/>
    <property type="match status" value="1"/>
</dbReference>
<dbReference type="PANTHER" id="PTHR33116">
    <property type="entry name" value="REVERSE TRANSCRIPTASE ZINC-BINDING DOMAIN-CONTAINING PROTEIN-RELATED-RELATED"/>
    <property type="match status" value="1"/>
</dbReference>
<dbReference type="EMBL" id="JACGWL010000320">
    <property type="protein sequence ID" value="KAK4384104.1"/>
    <property type="molecule type" value="Genomic_DNA"/>
</dbReference>
<evidence type="ECO:0000259" key="1">
    <source>
        <dbReference type="Pfam" id="PF00078"/>
    </source>
</evidence>
<keyword evidence="3" id="KW-1185">Reference proteome</keyword>
<dbReference type="AlphaFoldDB" id="A0AAE1T8T0"/>
<reference evidence="2" key="2">
    <citation type="journal article" date="2024" name="Plant">
        <title>Genomic evolution and insights into agronomic trait innovations of Sesamum species.</title>
        <authorList>
            <person name="Miao H."/>
            <person name="Wang L."/>
            <person name="Qu L."/>
            <person name="Liu H."/>
            <person name="Sun Y."/>
            <person name="Le M."/>
            <person name="Wang Q."/>
            <person name="Wei S."/>
            <person name="Zheng Y."/>
            <person name="Lin W."/>
            <person name="Duan Y."/>
            <person name="Cao H."/>
            <person name="Xiong S."/>
            <person name="Wang X."/>
            <person name="Wei L."/>
            <person name="Li C."/>
            <person name="Ma Q."/>
            <person name="Ju M."/>
            <person name="Zhao R."/>
            <person name="Li G."/>
            <person name="Mu C."/>
            <person name="Tian Q."/>
            <person name="Mei H."/>
            <person name="Zhang T."/>
            <person name="Gao T."/>
            <person name="Zhang H."/>
        </authorList>
    </citation>
    <scope>NUCLEOTIDE SEQUENCE</scope>
    <source>
        <strain evidence="2">K16</strain>
    </source>
</reference>
<evidence type="ECO:0000313" key="3">
    <source>
        <dbReference type="Proteomes" id="UP001289374"/>
    </source>
</evidence>
<comment type="caution">
    <text evidence="2">The sequence shown here is derived from an EMBL/GenBank/DDBJ whole genome shotgun (WGS) entry which is preliminary data.</text>
</comment>
<evidence type="ECO:0000313" key="2">
    <source>
        <dbReference type="EMBL" id="KAK4384104.1"/>
    </source>
</evidence>
<dbReference type="Proteomes" id="UP001289374">
    <property type="component" value="Unassembled WGS sequence"/>
</dbReference>
<reference evidence="2" key="1">
    <citation type="submission" date="2020-06" db="EMBL/GenBank/DDBJ databases">
        <authorList>
            <person name="Li T."/>
            <person name="Hu X."/>
            <person name="Zhang T."/>
            <person name="Song X."/>
            <person name="Zhang H."/>
            <person name="Dai N."/>
            <person name="Sheng W."/>
            <person name="Hou X."/>
            <person name="Wei L."/>
        </authorList>
    </citation>
    <scope>NUCLEOTIDE SEQUENCE</scope>
    <source>
        <strain evidence="2">K16</strain>
        <tissue evidence="2">Leaf</tissue>
    </source>
</reference>
<gene>
    <name evidence="2" type="ORF">Sango_2737500</name>
</gene>
<name>A0AAE1T8T0_9LAMI</name>
<dbReference type="Pfam" id="PF00078">
    <property type="entry name" value="RVT_1"/>
    <property type="match status" value="1"/>
</dbReference>
<feature type="domain" description="Reverse transcriptase" evidence="1">
    <location>
        <begin position="201"/>
        <end position="301"/>
    </location>
</feature>
<accession>A0AAE1T8T0</accession>